<accession>A0A3M9XL83</accession>
<keyword evidence="3" id="KW-1185">Reference proteome</keyword>
<name>A0A3M9XL83_9HYPH</name>
<dbReference type="AlphaFoldDB" id="A0A3M9XL83"/>
<organism evidence="2 3">
    <name type="scientific">Methylocystis hirsuta</name>
    <dbReference type="NCBI Taxonomy" id="369798"/>
    <lineage>
        <taxon>Bacteria</taxon>
        <taxon>Pseudomonadati</taxon>
        <taxon>Pseudomonadota</taxon>
        <taxon>Alphaproteobacteria</taxon>
        <taxon>Hyphomicrobiales</taxon>
        <taxon>Methylocystaceae</taxon>
        <taxon>Methylocystis</taxon>
    </lineage>
</organism>
<proteinExistence type="predicted"/>
<dbReference type="Proteomes" id="UP000268623">
    <property type="component" value="Unassembled WGS sequence"/>
</dbReference>
<protein>
    <submittedName>
        <fullName evidence="2">Uncharacterized protein</fullName>
    </submittedName>
</protein>
<comment type="caution">
    <text evidence="2">The sequence shown here is derived from an EMBL/GenBank/DDBJ whole genome shotgun (WGS) entry which is preliminary data.</text>
</comment>
<evidence type="ECO:0000256" key="1">
    <source>
        <dbReference type="SAM" id="MobiDB-lite"/>
    </source>
</evidence>
<feature type="region of interest" description="Disordered" evidence="1">
    <location>
        <begin position="141"/>
        <end position="175"/>
    </location>
</feature>
<sequence length="175" mass="20010">MRERLVDGVARAFGESAVDGLFSALLSTAKIRRFGGLRLSFGINRERSRHESAFDLSWRCVPANLRDPRAPHPLRRHQERGAYIQERLTPRPALGRLDEAARRSRAWPLDVAAALRGAPLCVIGKRQGRFACLARLSKRSEPVMRERECRGRRRPPHWAGRDRTQTKQAGRNRSR</sequence>
<reference evidence="2 3" key="1">
    <citation type="submission" date="2018-08" db="EMBL/GenBank/DDBJ databases">
        <title>Genome sequence of Methylocystis hirsuta CSC1, a methanotroph able to accumulate PHAs.</title>
        <authorList>
            <person name="Bordel S."/>
            <person name="Rodriguez E."/>
            <person name="Gancedo J."/>
            <person name="Munoz R."/>
        </authorList>
    </citation>
    <scope>NUCLEOTIDE SEQUENCE [LARGE SCALE GENOMIC DNA]</scope>
    <source>
        <strain evidence="2 3">CSC1</strain>
    </source>
</reference>
<gene>
    <name evidence="2" type="ORF">D1O30_01120</name>
</gene>
<dbReference type="EMBL" id="QWDD01000001">
    <property type="protein sequence ID" value="RNJ48432.1"/>
    <property type="molecule type" value="Genomic_DNA"/>
</dbReference>
<evidence type="ECO:0000313" key="2">
    <source>
        <dbReference type="EMBL" id="RNJ48432.1"/>
    </source>
</evidence>
<evidence type="ECO:0000313" key="3">
    <source>
        <dbReference type="Proteomes" id="UP000268623"/>
    </source>
</evidence>